<protein>
    <submittedName>
        <fullName evidence="2">Uncharacterized conserved protein PhnB, glyoxalase superfamily</fullName>
    </submittedName>
</protein>
<organism evidence="2 3">
    <name type="scientific">Haloechinothrix alba</name>
    <dbReference type="NCBI Taxonomy" id="664784"/>
    <lineage>
        <taxon>Bacteria</taxon>
        <taxon>Bacillati</taxon>
        <taxon>Actinomycetota</taxon>
        <taxon>Actinomycetes</taxon>
        <taxon>Pseudonocardiales</taxon>
        <taxon>Pseudonocardiaceae</taxon>
        <taxon>Haloechinothrix</taxon>
    </lineage>
</organism>
<gene>
    <name evidence="2" type="ORF">SAMN06265360_11628</name>
</gene>
<dbReference type="Gene3D" id="3.30.720.110">
    <property type="match status" value="1"/>
</dbReference>
<dbReference type="Pfam" id="PF00903">
    <property type="entry name" value="Glyoxalase"/>
    <property type="match status" value="1"/>
</dbReference>
<feature type="domain" description="VOC" evidence="1">
    <location>
        <begin position="4"/>
        <end position="130"/>
    </location>
</feature>
<keyword evidence="3" id="KW-1185">Reference proteome</keyword>
<dbReference type="InterPro" id="IPR037523">
    <property type="entry name" value="VOC_core"/>
</dbReference>
<dbReference type="InterPro" id="IPR004360">
    <property type="entry name" value="Glyas_Fos-R_dOase_dom"/>
</dbReference>
<dbReference type="PANTHER" id="PTHR34109">
    <property type="entry name" value="BNAUNNG04460D PROTEIN-RELATED"/>
    <property type="match status" value="1"/>
</dbReference>
<accession>A0A238YMU7</accession>
<dbReference type="Proteomes" id="UP000198348">
    <property type="component" value="Unassembled WGS sequence"/>
</dbReference>
<dbReference type="EMBL" id="FZNW01000016">
    <property type="protein sequence ID" value="SNR72360.1"/>
    <property type="molecule type" value="Genomic_DNA"/>
</dbReference>
<reference evidence="2 3" key="1">
    <citation type="submission" date="2017-06" db="EMBL/GenBank/DDBJ databases">
        <authorList>
            <person name="Kim H.J."/>
            <person name="Triplett B.A."/>
        </authorList>
    </citation>
    <scope>NUCLEOTIDE SEQUENCE [LARGE SCALE GENOMIC DNA]</scope>
    <source>
        <strain evidence="2 3">DSM 45207</strain>
    </source>
</reference>
<dbReference type="RefSeq" id="WP_089302402.1">
    <property type="nucleotide sequence ID" value="NZ_FZNW01000016.1"/>
</dbReference>
<evidence type="ECO:0000313" key="3">
    <source>
        <dbReference type="Proteomes" id="UP000198348"/>
    </source>
</evidence>
<proteinExistence type="predicted"/>
<sequence length="139" mass="15179">MTNGPQNTVWPCLRYDDAPGALRFLVDVFGFTERLVVPAEDGDIIHAELSWPEGGAVMFGTTRHERGTAHDEMRSGVTTVYVVTDHVDAVHERVVASGAEIATELHDTDFGSHTFTACDPEGNLWTFGTYRGAEAPELS</sequence>
<dbReference type="Gene3D" id="3.30.720.120">
    <property type="match status" value="1"/>
</dbReference>
<dbReference type="AlphaFoldDB" id="A0A238YMU7"/>
<dbReference type="PROSITE" id="PS51819">
    <property type="entry name" value="VOC"/>
    <property type="match status" value="1"/>
</dbReference>
<dbReference type="SUPFAM" id="SSF54593">
    <property type="entry name" value="Glyoxalase/Bleomycin resistance protein/Dihydroxybiphenyl dioxygenase"/>
    <property type="match status" value="1"/>
</dbReference>
<evidence type="ECO:0000259" key="1">
    <source>
        <dbReference type="PROSITE" id="PS51819"/>
    </source>
</evidence>
<name>A0A238YMU7_9PSEU</name>
<dbReference type="PANTHER" id="PTHR34109:SF1">
    <property type="entry name" value="VOC DOMAIN-CONTAINING PROTEIN"/>
    <property type="match status" value="1"/>
</dbReference>
<dbReference type="InterPro" id="IPR029068">
    <property type="entry name" value="Glyas_Bleomycin-R_OHBP_Dase"/>
</dbReference>
<dbReference type="OrthoDB" id="9806868at2"/>
<evidence type="ECO:0000313" key="2">
    <source>
        <dbReference type="EMBL" id="SNR72360.1"/>
    </source>
</evidence>